<feature type="compositionally biased region" description="Basic and acidic residues" evidence="1">
    <location>
        <begin position="29"/>
        <end position="52"/>
    </location>
</feature>
<protein>
    <submittedName>
        <fullName evidence="3">Redoxin domain-containing protein</fullName>
    </submittedName>
</protein>
<keyword evidence="4" id="KW-1185">Reference proteome</keyword>
<dbReference type="PANTHER" id="PTHR42852:SF13">
    <property type="entry name" value="PROTEIN DIPZ"/>
    <property type="match status" value="1"/>
</dbReference>
<dbReference type="InterPro" id="IPR013766">
    <property type="entry name" value="Thioredoxin_domain"/>
</dbReference>
<reference evidence="3 4" key="1">
    <citation type="submission" date="2024-04" db="EMBL/GenBank/DDBJ databases">
        <title>WGS of bacteria from Torrens River.</title>
        <authorList>
            <person name="Wyrsch E.R."/>
            <person name="Drigo B."/>
        </authorList>
    </citation>
    <scope>NUCLEOTIDE SEQUENCE [LARGE SCALE GENOMIC DNA]</scope>
    <source>
        <strain evidence="3 4">TWI391</strain>
    </source>
</reference>
<dbReference type="InterPro" id="IPR000866">
    <property type="entry name" value="AhpC/TSA"/>
</dbReference>
<dbReference type="InterPro" id="IPR050553">
    <property type="entry name" value="Thioredoxin_ResA/DsbE_sf"/>
</dbReference>
<dbReference type="Pfam" id="PF00578">
    <property type="entry name" value="AhpC-TSA"/>
    <property type="match status" value="1"/>
</dbReference>
<dbReference type="SUPFAM" id="SSF52833">
    <property type="entry name" value="Thioredoxin-like"/>
    <property type="match status" value="1"/>
</dbReference>
<dbReference type="EMBL" id="JBDJNQ010000004">
    <property type="protein sequence ID" value="MEN5377575.1"/>
    <property type="molecule type" value="Genomic_DNA"/>
</dbReference>
<dbReference type="RefSeq" id="WP_168126973.1">
    <property type="nucleotide sequence ID" value="NZ_JBDJLH010000002.1"/>
</dbReference>
<organism evidence="3 4">
    <name type="scientific">Sphingobacterium kitahiroshimense</name>
    <dbReference type="NCBI Taxonomy" id="470446"/>
    <lineage>
        <taxon>Bacteria</taxon>
        <taxon>Pseudomonadati</taxon>
        <taxon>Bacteroidota</taxon>
        <taxon>Sphingobacteriia</taxon>
        <taxon>Sphingobacteriales</taxon>
        <taxon>Sphingobacteriaceae</taxon>
        <taxon>Sphingobacterium</taxon>
    </lineage>
</organism>
<dbReference type="PANTHER" id="PTHR42852">
    <property type="entry name" value="THIOL:DISULFIDE INTERCHANGE PROTEIN DSBE"/>
    <property type="match status" value="1"/>
</dbReference>
<accession>A0ABV0BST9</accession>
<feature type="domain" description="Thioredoxin" evidence="2">
    <location>
        <begin position="61"/>
        <end position="202"/>
    </location>
</feature>
<gene>
    <name evidence="3" type="ORF">ABE541_09910</name>
</gene>
<evidence type="ECO:0000313" key="3">
    <source>
        <dbReference type="EMBL" id="MEN5377575.1"/>
    </source>
</evidence>
<dbReference type="Gene3D" id="3.40.30.10">
    <property type="entry name" value="Glutaredoxin"/>
    <property type="match status" value="1"/>
</dbReference>
<comment type="caution">
    <text evidence="3">The sequence shown here is derived from an EMBL/GenBank/DDBJ whole genome shotgun (WGS) entry which is preliminary data.</text>
</comment>
<dbReference type="InterPro" id="IPR036249">
    <property type="entry name" value="Thioredoxin-like_sf"/>
</dbReference>
<evidence type="ECO:0000256" key="1">
    <source>
        <dbReference type="SAM" id="MobiDB-lite"/>
    </source>
</evidence>
<dbReference type="Proteomes" id="UP001409291">
    <property type="component" value="Unassembled WGS sequence"/>
</dbReference>
<evidence type="ECO:0000313" key="4">
    <source>
        <dbReference type="Proteomes" id="UP001409291"/>
    </source>
</evidence>
<sequence>MNKKLILGITGVVTASLLFSCNSNTKTQEAAKTEAHDEHDGHDHSGHDHSAHAEAPAAMQKEAAKTLPDFTFYQLRSGIKVSKSDVSKDKNTVFILFDPGCSHCQQEATALEKNRERLKDVNIYYVSMNDPALILGFFDNFAPKLSKMENVEVLVDKGQEFIQKIHVPEQFPANYVYGADGQLKAQWEGDKNINEAIAEFHK</sequence>
<evidence type="ECO:0000259" key="2">
    <source>
        <dbReference type="PROSITE" id="PS51352"/>
    </source>
</evidence>
<feature type="region of interest" description="Disordered" evidence="1">
    <location>
        <begin position="28"/>
        <end position="60"/>
    </location>
</feature>
<proteinExistence type="predicted"/>
<dbReference type="PROSITE" id="PS51257">
    <property type="entry name" value="PROKAR_LIPOPROTEIN"/>
    <property type="match status" value="1"/>
</dbReference>
<dbReference type="PROSITE" id="PS51352">
    <property type="entry name" value="THIOREDOXIN_2"/>
    <property type="match status" value="1"/>
</dbReference>
<name>A0ABV0BST9_9SPHI</name>